<reference evidence="1 2" key="1">
    <citation type="submission" date="2017-12" db="EMBL/GenBank/DDBJ databases">
        <title>Sequencing, de novo assembly and annotation of complete genome of a new Thraustochytrid species, strain FCC1311.</title>
        <authorList>
            <person name="Sedici K."/>
            <person name="Godart F."/>
            <person name="Aiese Cigliano R."/>
            <person name="Sanseverino W."/>
            <person name="Barakat M."/>
            <person name="Ortet P."/>
            <person name="Marechal E."/>
            <person name="Cagnac O."/>
            <person name="Amato A."/>
        </authorList>
    </citation>
    <scope>NUCLEOTIDE SEQUENCE [LARGE SCALE GENOMIC DNA]</scope>
</reference>
<comment type="caution">
    <text evidence="1">The sequence shown here is derived from an EMBL/GenBank/DDBJ whole genome shotgun (WGS) entry which is preliminary data.</text>
</comment>
<organism evidence="1 2">
    <name type="scientific">Hondaea fermentalgiana</name>
    <dbReference type="NCBI Taxonomy" id="2315210"/>
    <lineage>
        <taxon>Eukaryota</taxon>
        <taxon>Sar</taxon>
        <taxon>Stramenopiles</taxon>
        <taxon>Bigyra</taxon>
        <taxon>Labyrinthulomycetes</taxon>
        <taxon>Thraustochytrida</taxon>
        <taxon>Thraustochytriidae</taxon>
        <taxon>Hondaea</taxon>
    </lineage>
</organism>
<accession>A0A2R5GVB8</accession>
<dbReference type="Proteomes" id="UP000241890">
    <property type="component" value="Unassembled WGS sequence"/>
</dbReference>
<dbReference type="InParanoid" id="A0A2R5GVB8"/>
<evidence type="ECO:0000313" key="2">
    <source>
        <dbReference type="Proteomes" id="UP000241890"/>
    </source>
</evidence>
<dbReference type="EMBL" id="BEYU01000216">
    <property type="protein sequence ID" value="GBG34787.1"/>
    <property type="molecule type" value="Genomic_DNA"/>
</dbReference>
<name>A0A2R5GVB8_9STRA</name>
<protein>
    <submittedName>
        <fullName evidence="1">Uncharacterized protein</fullName>
    </submittedName>
</protein>
<keyword evidence="2" id="KW-1185">Reference proteome</keyword>
<evidence type="ECO:0000313" key="1">
    <source>
        <dbReference type="EMBL" id="GBG34787.1"/>
    </source>
</evidence>
<gene>
    <name evidence="1" type="ORF">FCC1311_110092</name>
</gene>
<dbReference type="AlphaFoldDB" id="A0A2R5GVB8"/>
<sequence length="761" mass="86763">MCGYFHRFLLAGHREKWMESEGEKVKFPGDGSLFQAFKSFLRKDFKVLLETSACNGFYGDNAAVKLSQIGIKRLIIAAGATQVISRLSKTKKSDRMMMYLWNYAEVDVAHHDSGKSIPGFAEMASKAKVAFPQCSTLTLPLQEDEEGLFDSIVPPLDQELPGYLLVVHDKVLLANPRIYQKLKSCLERAETLEVYSLSTTRTPEFQDRFPIRKDPNFRFIDGELYRQHPLDEDRYLPLSTYQRTIDDETMNEALYMLNDLGAKVIEVVSSSSSKVEMENDREVTLSVPEVVPIPAVAVGMQFPQVQRLVPEIQEQRRHDEVILSFSRSNEVISQNALKIEVASVVGIAYKETHSTLSEFEYSFNVKFYDESAFKEVREWEVSSSSSRKARARESLSNLASQRAQHWPQRLSFREDLRLPGEGTVPIEEWLQCYDGIDTMPELFRAQELSNVLYVPLVLYGPMGYDNTSVLFTWQFAVTRYVGTLHEHGAWAMWDKLVGADEGRGQRRKKYQTFMQNVRFAPRACSVAEFATGDGGVDNAEQYAQLSEKDVVKLLVWDTPDAKTLDRDVEGLQFPFGLRILVLDGNMVNYLRKERDAREAGESGELTDQEYAELEERWTKTFELVGPERPPASDGEPLVIGLDHYPPIACVLRFSSEPVEDVPKLDERADCVAIVKSELGITRVWPLLVLQAPDTEEEAEELTEYYSENARELMERVKRLEKVASEAVGVLDKLFQFITKVEFKLRMQAERAEEADARKETP</sequence>
<proteinExistence type="predicted"/>